<evidence type="ECO:0000256" key="4">
    <source>
        <dbReference type="ARBA" id="ARBA00022989"/>
    </source>
</evidence>
<dbReference type="PANTHER" id="PTHR23513:SF11">
    <property type="entry name" value="STAPHYLOFERRIN A TRANSPORTER"/>
    <property type="match status" value="1"/>
</dbReference>
<keyword evidence="4 6" id="KW-1133">Transmembrane helix</keyword>
<dbReference type="STRING" id="391037.Sare_3065"/>
<accession>A8M861</accession>
<feature type="transmembrane region" description="Helical" evidence="6">
    <location>
        <begin position="255"/>
        <end position="275"/>
    </location>
</feature>
<organism evidence="7">
    <name type="scientific">Salinispora arenicola (strain CNS-205)</name>
    <dbReference type="NCBI Taxonomy" id="391037"/>
    <lineage>
        <taxon>Bacteria</taxon>
        <taxon>Bacillati</taxon>
        <taxon>Actinomycetota</taxon>
        <taxon>Actinomycetes</taxon>
        <taxon>Micromonosporales</taxon>
        <taxon>Micromonosporaceae</taxon>
        <taxon>Salinispora</taxon>
    </lineage>
</organism>
<dbReference type="HOGENOM" id="CLU_034180_3_0_11"/>
<dbReference type="SUPFAM" id="SSF103473">
    <property type="entry name" value="MFS general substrate transporter"/>
    <property type="match status" value="1"/>
</dbReference>
<dbReference type="eggNOG" id="COG2814">
    <property type="taxonomic scope" value="Bacteria"/>
</dbReference>
<feature type="transmembrane region" description="Helical" evidence="6">
    <location>
        <begin position="220"/>
        <end position="243"/>
    </location>
</feature>
<feature type="transmembrane region" description="Helical" evidence="6">
    <location>
        <begin position="307"/>
        <end position="328"/>
    </location>
</feature>
<feature type="transmembrane region" description="Helical" evidence="6">
    <location>
        <begin position="41"/>
        <end position="63"/>
    </location>
</feature>
<dbReference type="KEGG" id="saq:Sare_3065"/>
<dbReference type="InterPro" id="IPR036259">
    <property type="entry name" value="MFS_trans_sf"/>
</dbReference>
<dbReference type="AlphaFoldDB" id="A8M861"/>
<evidence type="ECO:0000256" key="6">
    <source>
        <dbReference type="SAM" id="Phobius"/>
    </source>
</evidence>
<evidence type="ECO:0000256" key="1">
    <source>
        <dbReference type="ARBA" id="ARBA00004651"/>
    </source>
</evidence>
<dbReference type="PANTHER" id="PTHR23513">
    <property type="entry name" value="INTEGRAL MEMBRANE EFFLUX PROTEIN-RELATED"/>
    <property type="match status" value="1"/>
</dbReference>
<dbReference type="GO" id="GO:0005886">
    <property type="term" value="C:plasma membrane"/>
    <property type="evidence" value="ECO:0007669"/>
    <property type="project" value="UniProtKB-SubCell"/>
</dbReference>
<keyword evidence="5 6" id="KW-0472">Membrane</keyword>
<feature type="transmembrane region" description="Helical" evidence="6">
    <location>
        <begin position="340"/>
        <end position="363"/>
    </location>
</feature>
<dbReference type="PATRIC" id="fig|391037.6.peg.3097"/>
<sequence>MLPSSISPLIRYLLSASLVRCAQGGAIVGLVTLTIESGVRGGTALAGVLAALLTAPHVAGPWLARWLDTTRDGRLVLAGSFGLFGIGLAAGALLLGRVPVPVVAVLIVLAGLAGPLMMGGLSSRLTSVIGGRQSLLRRAEGWDSATYGLANIVGPALVAAVGALTGPLYPVLALSVAAALAAVLVLSLPIREQATAEPEAALGVGKALRTLVTIDPLRRVMTATTLTAVSMGGIMVIAVVFGAELAGHRSSGPALAVAYGVGSLCGSVAVALMPLQGEPERLTIKLIAANAVAVALCAAAPSYLLALVAFALAGASSAILFTATLAVRSLYSPSGARAQVFVSMAGIKMVAASVGTALAGTLVAVGPRFALLIGATITAVAVIVALVDRRVTHPSSKVAGTS</sequence>
<evidence type="ECO:0000313" key="7">
    <source>
        <dbReference type="EMBL" id="ABV98884.1"/>
    </source>
</evidence>
<proteinExistence type="predicted"/>
<comment type="subcellular location">
    <subcellularLocation>
        <location evidence="1">Cell membrane</location>
        <topology evidence="1">Multi-pass membrane protein</topology>
    </subcellularLocation>
</comment>
<gene>
    <name evidence="7" type="ordered locus">Sare_3065</name>
</gene>
<keyword evidence="3 6" id="KW-0812">Transmembrane</keyword>
<feature type="transmembrane region" description="Helical" evidence="6">
    <location>
        <begin position="75"/>
        <end position="96"/>
    </location>
</feature>
<feature type="transmembrane region" description="Helical" evidence="6">
    <location>
        <begin position="12"/>
        <end position="35"/>
    </location>
</feature>
<name>A8M861_SALAI</name>
<dbReference type="EMBL" id="CP000850">
    <property type="protein sequence ID" value="ABV98884.1"/>
    <property type="molecule type" value="Genomic_DNA"/>
</dbReference>
<protein>
    <submittedName>
        <fullName evidence="7">Major facilitator superfamily MFS_1</fullName>
    </submittedName>
</protein>
<evidence type="ECO:0000256" key="5">
    <source>
        <dbReference type="ARBA" id="ARBA00023136"/>
    </source>
</evidence>
<feature type="transmembrane region" description="Helical" evidence="6">
    <location>
        <begin position="171"/>
        <end position="190"/>
    </location>
</feature>
<feature type="transmembrane region" description="Helical" evidence="6">
    <location>
        <begin position="102"/>
        <end position="123"/>
    </location>
</feature>
<dbReference type="Gene3D" id="1.20.1250.20">
    <property type="entry name" value="MFS general substrate transporter like domains"/>
    <property type="match status" value="1"/>
</dbReference>
<feature type="transmembrane region" description="Helical" evidence="6">
    <location>
        <begin position="144"/>
        <end position="165"/>
    </location>
</feature>
<keyword evidence="2" id="KW-1003">Cell membrane</keyword>
<feature type="transmembrane region" description="Helical" evidence="6">
    <location>
        <begin position="282"/>
        <end position="301"/>
    </location>
</feature>
<evidence type="ECO:0000256" key="2">
    <source>
        <dbReference type="ARBA" id="ARBA00022475"/>
    </source>
</evidence>
<evidence type="ECO:0000256" key="3">
    <source>
        <dbReference type="ARBA" id="ARBA00022692"/>
    </source>
</evidence>
<feature type="transmembrane region" description="Helical" evidence="6">
    <location>
        <begin position="369"/>
        <end position="387"/>
    </location>
</feature>
<reference evidence="7" key="1">
    <citation type="submission" date="2007-10" db="EMBL/GenBank/DDBJ databases">
        <title>Complete sequence of Salinispora arenicola CNS-205.</title>
        <authorList>
            <consortium name="US DOE Joint Genome Institute"/>
            <person name="Copeland A."/>
            <person name="Lucas S."/>
            <person name="Lapidus A."/>
            <person name="Barry K."/>
            <person name="Glavina del Rio T."/>
            <person name="Dalin E."/>
            <person name="Tice H."/>
            <person name="Pitluck S."/>
            <person name="Foster B."/>
            <person name="Schmutz J."/>
            <person name="Larimer F."/>
            <person name="Land M."/>
            <person name="Hauser L."/>
            <person name="Kyrpides N."/>
            <person name="Ivanova N."/>
            <person name="Jensen P.R."/>
            <person name="Moore B.S."/>
            <person name="Penn K."/>
            <person name="Jenkins C."/>
            <person name="Udwary D."/>
            <person name="Xiang L."/>
            <person name="Gontang E."/>
            <person name="Richardson P."/>
        </authorList>
    </citation>
    <scope>NUCLEOTIDE SEQUENCE [LARGE SCALE GENOMIC DNA]</scope>
    <source>
        <strain evidence="7">CNS-205</strain>
    </source>
</reference>